<keyword evidence="1" id="KW-0812">Transmembrane</keyword>
<feature type="non-terminal residue" evidence="2">
    <location>
        <position position="1"/>
    </location>
</feature>
<accession>X1ABX9</accession>
<feature type="non-terminal residue" evidence="2">
    <location>
        <position position="293"/>
    </location>
</feature>
<evidence type="ECO:0000313" key="2">
    <source>
        <dbReference type="EMBL" id="GAG70203.1"/>
    </source>
</evidence>
<sequence length="293" mass="32957">GITAIISSIFIVASIVWGIYSYALVQYGVVRPWDPHYEYNQIEYWPYTHEFAGSTGNWFDNLNYTDLQLDDLPEDLLDRMDEPVFYVAPADPGQLWRMDSFDQYDGSGWTKSITGTRPLDSSELIPITAVTNLVYTVLFNATAGAEVGSISLPSLFPFIRVIEDSFQTYSIVNNTYLPDIPTRLLHYDLETDDYGTLLFSPLIEGVTGEDVMVSFQVTFVDQDLDQVQALAQLGNTAPPEYDIYTDLSLVEPLSQRVTDNISQFVGVGTNAYETAMAVKIYFQSTFILNLTVE</sequence>
<comment type="caution">
    <text evidence="2">The sequence shown here is derived from an EMBL/GenBank/DDBJ whole genome shotgun (WGS) entry which is preliminary data.</text>
</comment>
<reference evidence="2" key="1">
    <citation type="journal article" date="2014" name="Front. Microbiol.">
        <title>High frequency of phylogenetically diverse reductive dehalogenase-homologous genes in deep subseafloor sedimentary metagenomes.</title>
        <authorList>
            <person name="Kawai M."/>
            <person name="Futagami T."/>
            <person name="Toyoda A."/>
            <person name="Takaki Y."/>
            <person name="Nishi S."/>
            <person name="Hori S."/>
            <person name="Arai W."/>
            <person name="Tsubouchi T."/>
            <person name="Morono Y."/>
            <person name="Uchiyama I."/>
            <person name="Ito T."/>
            <person name="Fujiyama A."/>
            <person name="Inagaki F."/>
            <person name="Takami H."/>
        </authorList>
    </citation>
    <scope>NUCLEOTIDE SEQUENCE</scope>
    <source>
        <strain evidence="2">Expedition CK06-06</strain>
    </source>
</reference>
<feature type="transmembrane region" description="Helical" evidence="1">
    <location>
        <begin position="6"/>
        <end position="25"/>
    </location>
</feature>
<dbReference type="AlphaFoldDB" id="X1ABX9"/>
<keyword evidence="1" id="KW-1133">Transmembrane helix</keyword>
<name>X1ABX9_9ZZZZ</name>
<keyword evidence="1" id="KW-0472">Membrane</keyword>
<dbReference type="EMBL" id="BART01004379">
    <property type="protein sequence ID" value="GAG70203.1"/>
    <property type="molecule type" value="Genomic_DNA"/>
</dbReference>
<proteinExistence type="predicted"/>
<gene>
    <name evidence="2" type="ORF">S01H4_11043</name>
</gene>
<organism evidence="2">
    <name type="scientific">marine sediment metagenome</name>
    <dbReference type="NCBI Taxonomy" id="412755"/>
    <lineage>
        <taxon>unclassified sequences</taxon>
        <taxon>metagenomes</taxon>
        <taxon>ecological metagenomes</taxon>
    </lineage>
</organism>
<protein>
    <submittedName>
        <fullName evidence="2">Uncharacterized protein</fullName>
    </submittedName>
</protein>
<evidence type="ECO:0000256" key="1">
    <source>
        <dbReference type="SAM" id="Phobius"/>
    </source>
</evidence>